<dbReference type="Proteomes" id="UP000305887">
    <property type="component" value="Unassembled WGS sequence"/>
</dbReference>
<dbReference type="OrthoDB" id="64750at2"/>
<name>A0A5C4MTP4_9RHOB</name>
<dbReference type="InterPro" id="IPR036895">
    <property type="entry name" value="Uracil-DNA_glycosylase-like_sf"/>
</dbReference>
<evidence type="ECO:0000313" key="2">
    <source>
        <dbReference type="EMBL" id="TNC49007.1"/>
    </source>
</evidence>
<organism evidence="2 3">
    <name type="scientific">Rubellimicrobium rubrum</name>
    <dbReference type="NCBI Taxonomy" id="2585369"/>
    <lineage>
        <taxon>Bacteria</taxon>
        <taxon>Pseudomonadati</taxon>
        <taxon>Pseudomonadota</taxon>
        <taxon>Alphaproteobacteria</taxon>
        <taxon>Rhodobacterales</taxon>
        <taxon>Roseobacteraceae</taxon>
        <taxon>Rubellimicrobium</taxon>
    </lineage>
</organism>
<dbReference type="Gene3D" id="3.40.470.10">
    <property type="entry name" value="Uracil-DNA glycosylase-like domain"/>
    <property type="match status" value="1"/>
</dbReference>
<dbReference type="RefSeq" id="WP_139077302.1">
    <property type="nucleotide sequence ID" value="NZ_VDFU01000014.1"/>
</dbReference>
<accession>A0A5C4MTP4</accession>
<dbReference type="EMBL" id="VDFU01000014">
    <property type="protein sequence ID" value="TNC49007.1"/>
    <property type="molecule type" value="Genomic_DNA"/>
</dbReference>
<dbReference type="Pfam" id="PF03167">
    <property type="entry name" value="UDG"/>
    <property type="match status" value="1"/>
</dbReference>
<protein>
    <submittedName>
        <fullName evidence="2">Uracil-DNA glycosylase</fullName>
    </submittedName>
</protein>
<dbReference type="CDD" id="cd10035">
    <property type="entry name" value="UDG_like"/>
    <property type="match status" value="1"/>
</dbReference>
<sequence length="200" mass="21335">MTDAPLLACPAEIARRRAMLQEPAFAPLAAYAAGLRAILPGLVPDMDPFDGGPAAWVLLLLEKPGPQAARTGFVSRDNPSPTSAAIRMFLKEAGLLRGDTLLWNTVPAWNGTIRVTGAEVADGMRHLATLWPLLPRLDTVVLVGARARRAAGLVPSGLRVLRSDHPSPQVRAAFPARWSAISAAWSEAAHAPTPSRPRHD</sequence>
<feature type="domain" description="Uracil-DNA glycosylase-like" evidence="1">
    <location>
        <begin position="52"/>
        <end position="186"/>
    </location>
</feature>
<dbReference type="InterPro" id="IPR005122">
    <property type="entry name" value="Uracil-DNA_glycosylase-like"/>
</dbReference>
<evidence type="ECO:0000259" key="1">
    <source>
        <dbReference type="Pfam" id="PF03167"/>
    </source>
</evidence>
<comment type="caution">
    <text evidence="2">The sequence shown here is derived from an EMBL/GenBank/DDBJ whole genome shotgun (WGS) entry which is preliminary data.</text>
</comment>
<gene>
    <name evidence="2" type="ORF">FHG66_12645</name>
</gene>
<keyword evidence="3" id="KW-1185">Reference proteome</keyword>
<reference evidence="2 3" key="1">
    <citation type="submission" date="2019-06" db="EMBL/GenBank/DDBJ databases">
        <title>YIM 131921 draft genome.</title>
        <authorList>
            <person name="Jiang L."/>
        </authorList>
    </citation>
    <scope>NUCLEOTIDE SEQUENCE [LARGE SCALE GENOMIC DNA]</scope>
    <source>
        <strain evidence="2 3">YIM 131921</strain>
    </source>
</reference>
<dbReference type="AlphaFoldDB" id="A0A5C4MTP4"/>
<dbReference type="SUPFAM" id="SSF52141">
    <property type="entry name" value="Uracil-DNA glycosylase-like"/>
    <property type="match status" value="1"/>
</dbReference>
<proteinExistence type="predicted"/>
<evidence type="ECO:0000313" key="3">
    <source>
        <dbReference type="Proteomes" id="UP000305887"/>
    </source>
</evidence>